<feature type="compositionally biased region" description="Low complexity" evidence="13">
    <location>
        <begin position="537"/>
        <end position="547"/>
    </location>
</feature>
<keyword evidence="6" id="KW-0862">Zinc</keyword>
<accession>A0AA35PKX6</accession>
<dbReference type="FunFam" id="3.30.160.60:FF:000358">
    <property type="entry name" value="zinc finger protein 24"/>
    <property type="match status" value="1"/>
</dbReference>
<evidence type="ECO:0000256" key="7">
    <source>
        <dbReference type="ARBA" id="ARBA00023015"/>
    </source>
</evidence>
<dbReference type="PANTHER" id="PTHR16515">
    <property type="entry name" value="PR DOMAIN ZINC FINGER PROTEIN"/>
    <property type="match status" value="1"/>
</dbReference>
<proteinExistence type="inferred from homology"/>
<dbReference type="CDD" id="cd07765">
    <property type="entry name" value="KRAB_A-box"/>
    <property type="match status" value="1"/>
</dbReference>
<feature type="domain" description="C2H2-type" evidence="14">
    <location>
        <begin position="427"/>
        <end position="454"/>
    </location>
</feature>
<keyword evidence="10" id="KW-0539">Nucleus</keyword>
<dbReference type="SMART" id="SM00355">
    <property type="entry name" value="ZnF_C2H2"/>
    <property type="match status" value="5"/>
</dbReference>
<dbReference type="PROSITE" id="PS50157">
    <property type="entry name" value="ZINC_FINGER_C2H2_2"/>
    <property type="match status" value="5"/>
</dbReference>
<feature type="region of interest" description="Disordered" evidence="13">
    <location>
        <begin position="527"/>
        <end position="561"/>
    </location>
</feature>
<evidence type="ECO:0000256" key="9">
    <source>
        <dbReference type="ARBA" id="ARBA00023163"/>
    </source>
</evidence>
<evidence type="ECO:0000256" key="11">
    <source>
        <dbReference type="PROSITE-ProRule" id="PRU00042"/>
    </source>
</evidence>
<gene>
    <name evidence="15" type="ORF">PODLI_1B002097</name>
</gene>
<dbReference type="GO" id="GO:0008270">
    <property type="term" value="F:zinc ion binding"/>
    <property type="evidence" value="ECO:0007669"/>
    <property type="project" value="UniProtKB-KW"/>
</dbReference>
<evidence type="ECO:0000256" key="4">
    <source>
        <dbReference type="ARBA" id="ARBA00022737"/>
    </source>
</evidence>
<keyword evidence="12" id="KW-0175">Coiled coil</keyword>
<dbReference type="PANTHER" id="PTHR16515:SF49">
    <property type="entry name" value="GASTRULA ZINC FINGER PROTEIN XLCGF49.1-LIKE-RELATED"/>
    <property type="match status" value="1"/>
</dbReference>
<dbReference type="EMBL" id="OX395137">
    <property type="protein sequence ID" value="CAI5789248.1"/>
    <property type="molecule type" value="Genomic_DNA"/>
</dbReference>
<evidence type="ECO:0000259" key="14">
    <source>
        <dbReference type="PROSITE" id="PS50157"/>
    </source>
</evidence>
<comment type="subcellular location">
    <subcellularLocation>
        <location evidence="1">Nucleus</location>
    </subcellularLocation>
</comment>
<feature type="region of interest" description="Disordered" evidence="13">
    <location>
        <begin position="263"/>
        <end position="345"/>
    </location>
</feature>
<feature type="region of interest" description="Disordered" evidence="13">
    <location>
        <begin position="192"/>
        <end position="220"/>
    </location>
</feature>
<evidence type="ECO:0000256" key="5">
    <source>
        <dbReference type="ARBA" id="ARBA00022771"/>
    </source>
</evidence>
<keyword evidence="8" id="KW-0238">DNA-binding</keyword>
<feature type="domain" description="C2H2-type" evidence="14">
    <location>
        <begin position="455"/>
        <end position="482"/>
    </location>
</feature>
<feature type="region of interest" description="Disordered" evidence="13">
    <location>
        <begin position="368"/>
        <end position="396"/>
    </location>
</feature>
<dbReference type="GO" id="GO:0003677">
    <property type="term" value="F:DNA binding"/>
    <property type="evidence" value="ECO:0007669"/>
    <property type="project" value="UniProtKB-KW"/>
</dbReference>
<dbReference type="Proteomes" id="UP001178461">
    <property type="component" value="Chromosome 12"/>
</dbReference>
<protein>
    <submittedName>
        <fullName evidence="15">Finger 398-like isoform X1</fullName>
    </submittedName>
</protein>
<dbReference type="GO" id="GO:0005634">
    <property type="term" value="C:nucleus"/>
    <property type="evidence" value="ECO:0007669"/>
    <property type="project" value="UniProtKB-SubCell"/>
</dbReference>
<keyword evidence="3" id="KW-0479">Metal-binding</keyword>
<evidence type="ECO:0000256" key="3">
    <source>
        <dbReference type="ARBA" id="ARBA00022723"/>
    </source>
</evidence>
<dbReference type="FunFam" id="3.30.160.60:FF:000508">
    <property type="entry name" value="Myeloid zinc finger 1"/>
    <property type="match status" value="1"/>
</dbReference>
<dbReference type="SUPFAM" id="SSF109640">
    <property type="entry name" value="KRAB domain (Kruppel-associated box)"/>
    <property type="match status" value="1"/>
</dbReference>
<evidence type="ECO:0000256" key="13">
    <source>
        <dbReference type="SAM" id="MobiDB-lite"/>
    </source>
</evidence>
<dbReference type="AlphaFoldDB" id="A0AA35PKX6"/>
<evidence type="ECO:0000256" key="10">
    <source>
        <dbReference type="ARBA" id="ARBA00023242"/>
    </source>
</evidence>
<organism evidence="15 16">
    <name type="scientific">Podarcis lilfordi</name>
    <name type="common">Lilford's wall lizard</name>
    <dbReference type="NCBI Taxonomy" id="74358"/>
    <lineage>
        <taxon>Eukaryota</taxon>
        <taxon>Metazoa</taxon>
        <taxon>Chordata</taxon>
        <taxon>Craniata</taxon>
        <taxon>Vertebrata</taxon>
        <taxon>Euteleostomi</taxon>
        <taxon>Lepidosauria</taxon>
        <taxon>Squamata</taxon>
        <taxon>Bifurcata</taxon>
        <taxon>Unidentata</taxon>
        <taxon>Episquamata</taxon>
        <taxon>Laterata</taxon>
        <taxon>Lacertibaenia</taxon>
        <taxon>Lacertidae</taxon>
        <taxon>Podarcis</taxon>
    </lineage>
</organism>
<evidence type="ECO:0000256" key="8">
    <source>
        <dbReference type="ARBA" id="ARBA00023125"/>
    </source>
</evidence>
<keyword evidence="16" id="KW-1185">Reference proteome</keyword>
<dbReference type="GO" id="GO:0042802">
    <property type="term" value="F:identical protein binding"/>
    <property type="evidence" value="ECO:0007669"/>
    <property type="project" value="UniProtKB-ARBA"/>
</dbReference>
<feature type="coiled-coil region" evidence="12">
    <location>
        <begin position="45"/>
        <end position="114"/>
    </location>
</feature>
<evidence type="ECO:0000256" key="12">
    <source>
        <dbReference type="SAM" id="Coils"/>
    </source>
</evidence>
<feature type="compositionally biased region" description="Basic and acidic residues" evidence="13">
    <location>
        <begin position="527"/>
        <end position="536"/>
    </location>
</feature>
<evidence type="ECO:0000256" key="2">
    <source>
        <dbReference type="ARBA" id="ARBA00006991"/>
    </source>
</evidence>
<dbReference type="InterPro" id="IPR036236">
    <property type="entry name" value="Znf_C2H2_sf"/>
</dbReference>
<feature type="compositionally biased region" description="Basic and acidic residues" evidence="13">
    <location>
        <begin position="200"/>
        <end position="214"/>
    </location>
</feature>
<keyword evidence="5 11" id="KW-0863">Zinc-finger</keyword>
<keyword evidence="4" id="KW-0677">Repeat</keyword>
<evidence type="ECO:0000313" key="15">
    <source>
        <dbReference type="EMBL" id="CAI5789248.1"/>
    </source>
</evidence>
<dbReference type="InterPro" id="IPR050331">
    <property type="entry name" value="Zinc_finger"/>
</dbReference>
<feature type="domain" description="C2H2-type" evidence="14">
    <location>
        <begin position="511"/>
        <end position="538"/>
    </location>
</feature>
<reference evidence="15" key="1">
    <citation type="submission" date="2022-12" db="EMBL/GenBank/DDBJ databases">
        <authorList>
            <person name="Alioto T."/>
            <person name="Alioto T."/>
            <person name="Gomez Garrido J."/>
        </authorList>
    </citation>
    <scope>NUCLEOTIDE SEQUENCE</scope>
</reference>
<feature type="domain" description="C2H2-type" evidence="14">
    <location>
        <begin position="399"/>
        <end position="426"/>
    </location>
</feature>
<dbReference type="GO" id="GO:0006355">
    <property type="term" value="P:regulation of DNA-templated transcription"/>
    <property type="evidence" value="ECO:0007669"/>
    <property type="project" value="InterPro"/>
</dbReference>
<evidence type="ECO:0000313" key="16">
    <source>
        <dbReference type="Proteomes" id="UP001178461"/>
    </source>
</evidence>
<name>A0AA35PKX6_9SAUR</name>
<dbReference type="InterPro" id="IPR001909">
    <property type="entry name" value="KRAB"/>
</dbReference>
<evidence type="ECO:0000256" key="6">
    <source>
        <dbReference type="ARBA" id="ARBA00022833"/>
    </source>
</evidence>
<dbReference type="FunFam" id="3.30.160.60:FF:000446">
    <property type="entry name" value="Zinc finger protein"/>
    <property type="match status" value="1"/>
</dbReference>
<feature type="compositionally biased region" description="Polar residues" evidence="13">
    <location>
        <begin position="287"/>
        <end position="296"/>
    </location>
</feature>
<feature type="domain" description="C2H2-type" evidence="14">
    <location>
        <begin position="483"/>
        <end position="510"/>
    </location>
</feature>
<keyword evidence="9" id="KW-0804">Transcription</keyword>
<dbReference type="SUPFAM" id="SSF57667">
    <property type="entry name" value="beta-beta-alpha zinc fingers"/>
    <property type="match status" value="3"/>
</dbReference>
<keyword evidence="7" id="KW-0805">Transcription regulation</keyword>
<comment type="similarity">
    <text evidence="2">Belongs to the krueppel C2H2-type zinc-finger protein family.</text>
</comment>
<evidence type="ECO:0000256" key="1">
    <source>
        <dbReference type="ARBA" id="ARBA00004123"/>
    </source>
</evidence>
<dbReference type="PROSITE" id="PS00028">
    <property type="entry name" value="ZINC_FINGER_C2H2_1"/>
    <property type="match status" value="5"/>
</dbReference>
<dbReference type="Pfam" id="PF00096">
    <property type="entry name" value="zf-C2H2"/>
    <property type="match status" value="4"/>
</dbReference>
<dbReference type="FunFam" id="3.30.160.60:FF:000624">
    <property type="entry name" value="zinc finger protein 697"/>
    <property type="match status" value="1"/>
</dbReference>
<dbReference type="InterPro" id="IPR013087">
    <property type="entry name" value="Znf_C2H2_type"/>
</dbReference>
<dbReference type="Gene3D" id="3.30.160.60">
    <property type="entry name" value="Classic Zinc Finger"/>
    <property type="match status" value="5"/>
</dbReference>
<dbReference type="FunFam" id="3.30.160.60:FF:000005">
    <property type="entry name" value="Zinc finger protein 14 homolog"/>
    <property type="match status" value="1"/>
</dbReference>
<dbReference type="InterPro" id="IPR036051">
    <property type="entry name" value="KRAB_dom_sf"/>
</dbReference>
<sequence length="561" mass="61291">MAEWPLPAQSSRWSSEVLAAPVVDAAFPKEAQTATISLWTVVGAVQAVERTVEAQALRLLSLEQRSEAAEKRFGDCEKAVAELGSQLDSRWSALETLLQEYGQLQKRLETMEDLLKNGNFWFLKVPVSAAAGASKVSAAFGDGSAPFSRERLEDWQKELYKNVAKGNGESLISLDLAVSKLENFTCTAQEGAPHILGQKNSDERAQEPSSDSKTESPISRTDIISWIKQEEELCTKGNGQDGALCQSTCNYYTVSGLDTLPSDAEGANPCESLQGGNLEAETHKGSTSDNAGSPASRSDAVSWVKEEEPSAGRDGGNWPQSVCNANARAQPHPEEAPSEEDPANPPLLLFLPGGSVAPILNGAIGESRPLPGLRGARSGRHPGSPSARGTPEAAVERPHRCADCGKTFSLLLSLQMHQMNHQKRKQYECSFCGTAFSSPSELLRHRMIHTGERPYRCSVCGKGFVRKQHLVPHLRLHTGERPYHCAECGKDFICKHHLQEHQRTHTGERPYACAQCGKRFRRKKSLKDHWRVHSAEEQQQQGQAGSARVPEGTEGDVRVES</sequence>